<keyword evidence="2" id="KW-0853">WD repeat</keyword>
<protein>
    <submittedName>
        <fullName evidence="5">Chromatin binding protein</fullName>
    </submittedName>
</protein>
<evidence type="ECO:0000313" key="5">
    <source>
        <dbReference type="EMBL" id="WFD43117.1"/>
    </source>
</evidence>
<dbReference type="AlphaFoldDB" id="A0AAF0FEB7"/>
<evidence type="ECO:0000256" key="2">
    <source>
        <dbReference type="ARBA" id="ARBA00022574"/>
    </source>
</evidence>
<dbReference type="InterPro" id="IPR015943">
    <property type="entry name" value="WD40/YVTN_repeat-like_dom_sf"/>
</dbReference>
<dbReference type="Gene3D" id="2.130.10.10">
    <property type="entry name" value="YVTN repeat-like/Quinoprotein amine dehydrogenase"/>
    <property type="match status" value="1"/>
</dbReference>
<dbReference type="PANTHER" id="PTHR44040:SF1">
    <property type="entry name" value="RETINOBLASTOMA-BINDING PROTEIN 5"/>
    <property type="match status" value="1"/>
</dbReference>
<keyword evidence="3" id="KW-0677">Repeat</keyword>
<reference evidence="5" key="1">
    <citation type="submission" date="2023-02" db="EMBL/GenBank/DDBJ databases">
        <title>Mating type loci evolution in Malassezia.</title>
        <authorList>
            <person name="Coelho M.A."/>
        </authorList>
    </citation>
    <scope>NUCLEOTIDE SEQUENCE</scope>
    <source>
        <strain evidence="5">CBS 14136</strain>
    </source>
</reference>
<proteinExistence type="predicted"/>
<dbReference type="PANTHER" id="PTHR44040">
    <property type="entry name" value="RETINOBLASTOMA-BINDING PROTEIN 5"/>
    <property type="match status" value="1"/>
</dbReference>
<organism evidence="5 6">
    <name type="scientific">Malassezia psittaci</name>
    <dbReference type="NCBI Taxonomy" id="1821823"/>
    <lineage>
        <taxon>Eukaryota</taxon>
        <taxon>Fungi</taxon>
        <taxon>Dikarya</taxon>
        <taxon>Basidiomycota</taxon>
        <taxon>Ustilaginomycotina</taxon>
        <taxon>Malasseziomycetes</taxon>
        <taxon>Malasseziales</taxon>
        <taxon>Malasseziaceae</taxon>
        <taxon>Malassezia</taxon>
    </lineage>
</organism>
<gene>
    <name evidence="5" type="primary">SWD1</name>
    <name evidence="5" type="ORF">MPSI1_001770</name>
</gene>
<keyword evidence="4" id="KW-0539">Nucleus</keyword>
<evidence type="ECO:0000313" key="6">
    <source>
        <dbReference type="Proteomes" id="UP001214628"/>
    </source>
</evidence>
<dbReference type="SUPFAM" id="SSF50998">
    <property type="entry name" value="Quinoprotein alcohol dehydrogenase-like"/>
    <property type="match status" value="1"/>
</dbReference>
<evidence type="ECO:0000256" key="4">
    <source>
        <dbReference type="ARBA" id="ARBA00023242"/>
    </source>
</evidence>
<keyword evidence="6" id="KW-1185">Reference proteome</keyword>
<sequence>MVVNCNDRTLRTFEVIPAAGQPSPFHFQAQHKFQDLVGRTPWSGIAFSGDGEYIMGGAAHDAGHNIYIWSRDAGALTKILEGPREPLTSAVWHPIQPQIVSIAASGDLFLWRTKWTEIWSAYAPGFEELDENVVYEEREDEFDLEDEHELTRKKQNEEEGMVNVFSNGPSHNLLISYKLRSSALQDSCQWTPFSSSIPNDIQNSLPSLSRSQDNIQVDEYDDDDQIALIITPILVEVQPEVDGSL</sequence>
<dbReference type="EMBL" id="CP118376">
    <property type="protein sequence ID" value="WFD43117.1"/>
    <property type="molecule type" value="Genomic_DNA"/>
</dbReference>
<accession>A0AAF0FEB7</accession>
<evidence type="ECO:0000256" key="3">
    <source>
        <dbReference type="ARBA" id="ARBA00022737"/>
    </source>
</evidence>
<comment type="subcellular location">
    <subcellularLocation>
        <location evidence="1">Nucleus</location>
    </subcellularLocation>
</comment>
<evidence type="ECO:0000256" key="1">
    <source>
        <dbReference type="ARBA" id="ARBA00004123"/>
    </source>
</evidence>
<name>A0AAF0FEB7_9BASI</name>
<dbReference type="GO" id="GO:0048188">
    <property type="term" value="C:Set1C/COMPASS complex"/>
    <property type="evidence" value="ECO:0007669"/>
    <property type="project" value="InterPro"/>
</dbReference>
<dbReference type="Proteomes" id="UP001214628">
    <property type="component" value="Chromosome 2"/>
</dbReference>
<dbReference type="InterPro" id="IPR037850">
    <property type="entry name" value="RBBP5/Swd1"/>
</dbReference>
<dbReference type="InterPro" id="IPR011047">
    <property type="entry name" value="Quinoprotein_ADH-like_sf"/>
</dbReference>